<dbReference type="Pfam" id="PF03116">
    <property type="entry name" value="NQR2_RnfD_RnfE"/>
    <property type="match status" value="1"/>
</dbReference>
<evidence type="ECO:0000313" key="13">
    <source>
        <dbReference type="Proteomes" id="UP000267535"/>
    </source>
</evidence>
<evidence type="ECO:0000256" key="4">
    <source>
        <dbReference type="ARBA" id="ARBA00022643"/>
    </source>
</evidence>
<dbReference type="EC" id="7.-.-.-" evidence="10"/>
<feature type="transmembrane region" description="Helical" evidence="10">
    <location>
        <begin position="47"/>
        <end position="66"/>
    </location>
</feature>
<feature type="transmembrane region" description="Helical" evidence="10">
    <location>
        <begin position="126"/>
        <end position="145"/>
    </location>
</feature>
<accession>A0A3P1SP72</accession>
<keyword evidence="5 10" id="KW-0812">Transmembrane</keyword>
<name>A0A3P1SP72_9GAMM</name>
<comment type="cofactor">
    <cofactor evidence="10">
        <name>FMN</name>
        <dbReference type="ChEBI" id="CHEBI:58210"/>
    </cofactor>
</comment>
<evidence type="ECO:0000256" key="1">
    <source>
        <dbReference type="ARBA" id="ARBA00022448"/>
    </source>
</evidence>
<comment type="function">
    <text evidence="10">Part of a membrane-bound complex that couples electron transfer with translocation of ions across the membrane.</text>
</comment>
<comment type="subcellular location">
    <subcellularLocation>
        <location evidence="10">Cell inner membrane</location>
        <topology evidence="10">Multi-pass membrane protein</topology>
    </subcellularLocation>
</comment>
<evidence type="ECO:0000256" key="7">
    <source>
        <dbReference type="ARBA" id="ARBA00022982"/>
    </source>
</evidence>
<feature type="transmembrane region" description="Helical" evidence="10">
    <location>
        <begin position="21"/>
        <end position="41"/>
    </location>
</feature>
<feature type="transmembrane region" description="Helical" evidence="10">
    <location>
        <begin position="295"/>
        <end position="314"/>
    </location>
</feature>
<keyword evidence="13" id="KW-1185">Reference proteome</keyword>
<comment type="similarity">
    <text evidence="10">Belongs to the NqrB/RnfD family.</text>
</comment>
<keyword evidence="6 10" id="KW-1278">Translocase</keyword>
<protein>
    <recommendedName>
        <fullName evidence="10">Ion-translocating oxidoreductase complex subunit D</fullName>
        <ecNumber evidence="10">7.-.-.-</ecNumber>
    </recommendedName>
    <alternativeName>
        <fullName evidence="10">Rnf electron transport complex subunit D</fullName>
    </alternativeName>
</protein>
<dbReference type="Proteomes" id="UP000267535">
    <property type="component" value="Unassembled WGS sequence"/>
</dbReference>
<keyword evidence="2 10" id="KW-0597">Phosphoprotein</keyword>
<evidence type="ECO:0000256" key="9">
    <source>
        <dbReference type="ARBA" id="ARBA00023136"/>
    </source>
</evidence>
<feature type="transmembrane region" description="Helical" evidence="10">
    <location>
        <begin position="208"/>
        <end position="231"/>
    </location>
</feature>
<dbReference type="OrthoDB" id="9776359at2"/>
<keyword evidence="1 10" id="KW-0813">Transport</keyword>
<feature type="modified residue" description="FMN phosphoryl threonine" evidence="10">
    <location>
        <position position="178"/>
    </location>
</feature>
<evidence type="ECO:0000256" key="5">
    <source>
        <dbReference type="ARBA" id="ARBA00022692"/>
    </source>
</evidence>
<dbReference type="PANTHER" id="PTHR30578:SF0">
    <property type="entry name" value="ION-TRANSLOCATING OXIDOREDUCTASE COMPLEX SUBUNIT D"/>
    <property type="match status" value="1"/>
</dbReference>
<dbReference type="RefSeq" id="WP_124927117.1">
    <property type="nucleotide sequence ID" value="NZ_BMOH01000003.1"/>
</dbReference>
<dbReference type="EMBL" id="RQXV01000009">
    <property type="protein sequence ID" value="RRC98022.1"/>
    <property type="molecule type" value="Genomic_DNA"/>
</dbReference>
<comment type="caution">
    <text evidence="12">The sequence shown here is derived from an EMBL/GenBank/DDBJ whole genome shotgun (WGS) entry which is preliminary data.</text>
</comment>
<dbReference type="NCBIfam" id="TIGR01946">
    <property type="entry name" value="rnfD"/>
    <property type="match status" value="1"/>
</dbReference>
<evidence type="ECO:0000256" key="3">
    <source>
        <dbReference type="ARBA" id="ARBA00022630"/>
    </source>
</evidence>
<sequence>MIRLNPQAGPHVRNPGKVPSLMAMVIIALLPATLFGIYLFGLPALNTVVLCLLSAAFFEALCVWLVKKRITLVLFDGSALLTGLLLALTLPPWAPWWIAVGGSGFAIIVGKHVYGGLGQNPFNPAMLARVALLLSFPLQMTSWVSPAPLFSASTPGFIDALAITFNSAMPLDGFSSATLLGQVKTDLGQGQTLSLIFEGQYNLLFHSLGYTAGSLGETSALLIAAGGIYLIWQGVINWQLPVSMLASVALLAGLFHIIDPELYASPLYHLSSGALMLGAFFILTDPVTSPTTLRGQILFGSGCGLLVFIIRTWGGYPEGVAFAVLLMNGMTPLIDHYLKPRQYGRNRRGQPLPMPAMTPPGEQS</sequence>
<evidence type="ECO:0000256" key="11">
    <source>
        <dbReference type="SAM" id="MobiDB-lite"/>
    </source>
</evidence>
<dbReference type="GO" id="GO:0005886">
    <property type="term" value="C:plasma membrane"/>
    <property type="evidence" value="ECO:0007669"/>
    <property type="project" value="UniProtKB-SubCell"/>
</dbReference>
<gene>
    <name evidence="10" type="primary">rnfD</name>
    <name evidence="12" type="ORF">EHS89_15720</name>
</gene>
<keyword evidence="4 10" id="KW-0288">FMN</keyword>
<dbReference type="HAMAP" id="MF_00462">
    <property type="entry name" value="RsxD_RnfD"/>
    <property type="match status" value="1"/>
</dbReference>
<organism evidence="12 13">
    <name type="scientific">Amphritea balenae</name>
    <dbReference type="NCBI Taxonomy" id="452629"/>
    <lineage>
        <taxon>Bacteria</taxon>
        <taxon>Pseudomonadati</taxon>
        <taxon>Pseudomonadota</taxon>
        <taxon>Gammaproteobacteria</taxon>
        <taxon>Oceanospirillales</taxon>
        <taxon>Oceanospirillaceae</taxon>
        <taxon>Amphritea</taxon>
    </lineage>
</organism>
<evidence type="ECO:0000256" key="2">
    <source>
        <dbReference type="ARBA" id="ARBA00022553"/>
    </source>
</evidence>
<keyword evidence="8 10" id="KW-1133">Transmembrane helix</keyword>
<evidence type="ECO:0000313" key="12">
    <source>
        <dbReference type="EMBL" id="RRC98022.1"/>
    </source>
</evidence>
<dbReference type="GO" id="GO:0055085">
    <property type="term" value="P:transmembrane transport"/>
    <property type="evidence" value="ECO:0007669"/>
    <property type="project" value="InterPro"/>
</dbReference>
<dbReference type="InterPro" id="IPR011303">
    <property type="entry name" value="RnfD_bac"/>
</dbReference>
<reference evidence="12 13" key="1">
    <citation type="submission" date="2018-11" db="EMBL/GenBank/DDBJ databases">
        <title>The draft genome sequence of Amphritea balenae JAMM 1525T.</title>
        <authorList>
            <person name="Fang Z."/>
            <person name="Zhang Y."/>
            <person name="Han X."/>
        </authorList>
    </citation>
    <scope>NUCLEOTIDE SEQUENCE [LARGE SCALE GENOMIC DNA]</scope>
    <source>
        <strain evidence="12 13">JAMM 1525</strain>
    </source>
</reference>
<dbReference type="PANTHER" id="PTHR30578">
    <property type="entry name" value="ELECTRON TRANSPORT COMPLEX PROTEIN RNFD"/>
    <property type="match status" value="1"/>
</dbReference>
<keyword evidence="7 10" id="KW-0249">Electron transport</keyword>
<keyword evidence="3 10" id="KW-0285">Flavoprotein</keyword>
<keyword evidence="10" id="KW-0997">Cell inner membrane</keyword>
<dbReference type="InterPro" id="IPR004338">
    <property type="entry name" value="NqrB/RnfD"/>
</dbReference>
<evidence type="ECO:0000256" key="8">
    <source>
        <dbReference type="ARBA" id="ARBA00022989"/>
    </source>
</evidence>
<feature type="transmembrane region" description="Helical" evidence="10">
    <location>
        <begin position="264"/>
        <end position="283"/>
    </location>
</feature>
<evidence type="ECO:0000256" key="6">
    <source>
        <dbReference type="ARBA" id="ARBA00022967"/>
    </source>
</evidence>
<dbReference type="AlphaFoldDB" id="A0A3P1SP72"/>
<feature type="transmembrane region" description="Helical" evidence="10">
    <location>
        <begin position="96"/>
        <end position="114"/>
    </location>
</feature>
<evidence type="ECO:0000256" key="10">
    <source>
        <dbReference type="HAMAP-Rule" id="MF_00462"/>
    </source>
</evidence>
<proteinExistence type="inferred from homology"/>
<feature type="region of interest" description="Disordered" evidence="11">
    <location>
        <begin position="344"/>
        <end position="364"/>
    </location>
</feature>
<keyword evidence="9 10" id="KW-0472">Membrane</keyword>
<comment type="subunit">
    <text evidence="10">The complex is composed of six subunits: RnfA, RnfB, RnfC, RnfD, RnfE and RnfG.</text>
</comment>
<keyword evidence="10" id="KW-1003">Cell membrane</keyword>
<dbReference type="GO" id="GO:0022900">
    <property type="term" value="P:electron transport chain"/>
    <property type="evidence" value="ECO:0007669"/>
    <property type="project" value="UniProtKB-UniRule"/>
</dbReference>
<feature type="transmembrane region" description="Helical" evidence="10">
    <location>
        <begin position="320"/>
        <end position="338"/>
    </location>
</feature>
<feature type="transmembrane region" description="Helical" evidence="10">
    <location>
        <begin position="238"/>
        <end position="258"/>
    </location>
</feature>
<feature type="transmembrane region" description="Helical" evidence="10">
    <location>
        <begin position="73"/>
        <end position="90"/>
    </location>
</feature>